<name>A0AAW0KF92_QUESU</name>
<organism evidence="1 2">
    <name type="scientific">Quercus suber</name>
    <name type="common">Cork oak</name>
    <dbReference type="NCBI Taxonomy" id="58331"/>
    <lineage>
        <taxon>Eukaryota</taxon>
        <taxon>Viridiplantae</taxon>
        <taxon>Streptophyta</taxon>
        <taxon>Embryophyta</taxon>
        <taxon>Tracheophyta</taxon>
        <taxon>Spermatophyta</taxon>
        <taxon>Magnoliopsida</taxon>
        <taxon>eudicotyledons</taxon>
        <taxon>Gunneridae</taxon>
        <taxon>Pentapetalae</taxon>
        <taxon>rosids</taxon>
        <taxon>fabids</taxon>
        <taxon>Fagales</taxon>
        <taxon>Fagaceae</taxon>
        <taxon>Quercus</taxon>
    </lineage>
</organism>
<gene>
    <name evidence="1" type="ORF">CFP56_022384</name>
</gene>
<accession>A0AAW0KF92</accession>
<dbReference type="EMBL" id="PKMF04000350">
    <property type="protein sequence ID" value="KAK7836541.1"/>
    <property type="molecule type" value="Genomic_DNA"/>
</dbReference>
<comment type="caution">
    <text evidence="1">The sequence shown here is derived from an EMBL/GenBank/DDBJ whole genome shotgun (WGS) entry which is preliminary data.</text>
</comment>
<evidence type="ECO:0000313" key="2">
    <source>
        <dbReference type="Proteomes" id="UP000237347"/>
    </source>
</evidence>
<dbReference type="Proteomes" id="UP000237347">
    <property type="component" value="Unassembled WGS sequence"/>
</dbReference>
<sequence length="103" mass="11456">MGQLLGRSETLLGLLECVVMICWGIWKNRNEIRHSGKDRRGTAIVKSSITLLDEFQAAIVKQMMLGPHKSEVGQYKVNTDGVVFTKRKWVGFGVAVHNSKGEA</sequence>
<reference evidence="1 2" key="1">
    <citation type="journal article" date="2018" name="Sci. Data">
        <title>The draft genome sequence of cork oak.</title>
        <authorList>
            <person name="Ramos A.M."/>
            <person name="Usie A."/>
            <person name="Barbosa P."/>
            <person name="Barros P.M."/>
            <person name="Capote T."/>
            <person name="Chaves I."/>
            <person name="Simoes F."/>
            <person name="Abreu I."/>
            <person name="Carrasquinho I."/>
            <person name="Faro C."/>
            <person name="Guimaraes J.B."/>
            <person name="Mendonca D."/>
            <person name="Nobrega F."/>
            <person name="Rodrigues L."/>
            <person name="Saibo N.J.M."/>
            <person name="Varela M.C."/>
            <person name="Egas C."/>
            <person name="Matos J."/>
            <person name="Miguel C.M."/>
            <person name="Oliveira M.M."/>
            <person name="Ricardo C.P."/>
            <person name="Goncalves S."/>
        </authorList>
    </citation>
    <scope>NUCLEOTIDE SEQUENCE [LARGE SCALE GENOMIC DNA]</scope>
    <source>
        <strain evidence="2">cv. HL8</strain>
    </source>
</reference>
<evidence type="ECO:0000313" key="1">
    <source>
        <dbReference type="EMBL" id="KAK7836541.1"/>
    </source>
</evidence>
<keyword evidence="2" id="KW-1185">Reference proteome</keyword>
<evidence type="ECO:0008006" key="3">
    <source>
        <dbReference type="Google" id="ProtNLM"/>
    </source>
</evidence>
<dbReference type="AlphaFoldDB" id="A0AAW0KF92"/>
<protein>
    <recommendedName>
        <fullName evidence="3">RNase H type-1 domain-containing protein</fullName>
    </recommendedName>
</protein>
<proteinExistence type="predicted"/>